<keyword evidence="2" id="KW-0520">NAD</keyword>
<reference evidence="6" key="1">
    <citation type="submission" date="2022-03" db="EMBL/GenBank/DDBJ databases">
        <title>Identification of a novel bacterium isolated from mangrove sediments.</title>
        <authorList>
            <person name="Pan X."/>
        </authorList>
    </citation>
    <scope>NUCLEOTIDE SEQUENCE</scope>
    <source>
        <strain evidence="6">B1949</strain>
    </source>
</reference>
<evidence type="ECO:0000313" key="7">
    <source>
        <dbReference type="Proteomes" id="UP001162881"/>
    </source>
</evidence>
<dbReference type="SUPFAM" id="SSF51735">
    <property type="entry name" value="NAD(P)-binding Rossmann-fold domains"/>
    <property type="match status" value="1"/>
</dbReference>
<organism evidence="6 7">
    <name type="scientific">Novosphingobium organovorum</name>
    <dbReference type="NCBI Taxonomy" id="2930092"/>
    <lineage>
        <taxon>Bacteria</taxon>
        <taxon>Pseudomonadati</taxon>
        <taxon>Pseudomonadota</taxon>
        <taxon>Alphaproteobacteria</taxon>
        <taxon>Sphingomonadales</taxon>
        <taxon>Sphingomonadaceae</taxon>
        <taxon>Novosphingobium</taxon>
    </lineage>
</organism>
<feature type="domain" description="D-isomer specific 2-hydroxyacid dehydrogenase NAD-binding" evidence="5">
    <location>
        <begin position="111"/>
        <end position="278"/>
    </location>
</feature>
<dbReference type="EMBL" id="JALHLF010000001">
    <property type="protein sequence ID" value="MCJ2181180.1"/>
    <property type="molecule type" value="Genomic_DNA"/>
</dbReference>
<dbReference type="InterPro" id="IPR006140">
    <property type="entry name" value="D-isomer_DH_NAD-bd"/>
</dbReference>
<dbReference type="CDD" id="cd05300">
    <property type="entry name" value="2-Hacid_dh_1"/>
    <property type="match status" value="1"/>
</dbReference>
<keyword evidence="1 3" id="KW-0560">Oxidoreductase</keyword>
<evidence type="ECO:0000256" key="1">
    <source>
        <dbReference type="ARBA" id="ARBA00023002"/>
    </source>
</evidence>
<dbReference type="InterPro" id="IPR036291">
    <property type="entry name" value="NAD(P)-bd_dom_sf"/>
</dbReference>
<dbReference type="RefSeq" id="WP_244016222.1">
    <property type="nucleotide sequence ID" value="NZ_JALHLF010000001.1"/>
</dbReference>
<name>A0ABT0B7Y5_9SPHN</name>
<evidence type="ECO:0000256" key="3">
    <source>
        <dbReference type="RuleBase" id="RU003719"/>
    </source>
</evidence>
<dbReference type="Pfam" id="PF00389">
    <property type="entry name" value="2-Hacid_dh"/>
    <property type="match status" value="1"/>
</dbReference>
<protein>
    <submittedName>
        <fullName evidence="6">D-2-hydroxyacid dehydrogenase</fullName>
    </submittedName>
</protein>
<accession>A0ABT0B7Y5</accession>
<dbReference type="Proteomes" id="UP001162881">
    <property type="component" value="Unassembled WGS sequence"/>
</dbReference>
<sequence>MTRALLHSRFRPFLEPSMPAAVTPVWYDNAEGFREGMDGAEIIWPDFTIKNSVKAAVGEAMQRANALTWCSVMSSGVDWLPLEQFKAHGVRLTNGAGLHAHSVAEFAVLGMLSLGKGWGTLLRAQDRHEWLAQPPGRGELLEAEVLVIGAGEIGQRIRTILEAFDARVTMARRTPRAGDLGNGEWRSALGRFDWVILIVPSTSETRGMFGAAELGAMKPGAGLVNVARGDVVDQDALIAALRSGQLGRAYLDVTDPEPLPADHALWSCPNVEISMHAAGLAQDSLIRRAAQRFAGNLERYVAGEPLVHEVDYARGY</sequence>
<dbReference type="InterPro" id="IPR006139">
    <property type="entry name" value="D-isomer_2_OHA_DH_cat_dom"/>
</dbReference>
<comment type="caution">
    <text evidence="6">The sequence shown here is derived from an EMBL/GenBank/DDBJ whole genome shotgun (WGS) entry which is preliminary data.</text>
</comment>
<proteinExistence type="inferred from homology"/>
<comment type="similarity">
    <text evidence="3">Belongs to the D-isomer specific 2-hydroxyacid dehydrogenase family.</text>
</comment>
<gene>
    <name evidence="6" type="ORF">MTR62_00425</name>
</gene>
<dbReference type="Pfam" id="PF02826">
    <property type="entry name" value="2-Hacid_dh_C"/>
    <property type="match status" value="1"/>
</dbReference>
<evidence type="ECO:0000256" key="2">
    <source>
        <dbReference type="ARBA" id="ARBA00023027"/>
    </source>
</evidence>
<dbReference type="SUPFAM" id="SSF52283">
    <property type="entry name" value="Formate/glycerate dehydrogenase catalytic domain-like"/>
    <property type="match status" value="1"/>
</dbReference>
<evidence type="ECO:0000259" key="4">
    <source>
        <dbReference type="Pfam" id="PF00389"/>
    </source>
</evidence>
<dbReference type="Gene3D" id="3.40.50.720">
    <property type="entry name" value="NAD(P)-binding Rossmann-like Domain"/>
    <property type="match status" value="2"/>
</dbReference>
<evidence type="ECO:0000259" key="5">
    <source>
        <dbReference type="Pfam" id="PF02826"/>
    </source>
</evidence>
<dbReference type="PANTHER" id="PTHR43333:SF1">
    <property type="entry name" value="D-ISOMER SPECIFIC 2-HYDROXYACID DEHYDROGENASE NAD-BINDING DOMAIN-CONTAINING PROTEIN"/>
    <property type="match status" value="1"/>
</dbReference>
<dbReference type="PANTHER" id="PTHR43333">
    <property type="entry name" value="2-HACID_DH_C DOMAIN-CONTAINING PROTEIN"/>
    <property type="match status" value="1"/>
</dbReference>
<evidence type="ECO:0000313" key="6">
    <source>
        <dbReference type="EMBL" id="MCJ2181180.1"/>
    </source>
</evidence>
<keyword evidence="7" id="KW-1185">Reference proteome</keyword>
<feature type="domain" description="D-isomer specific 2-hydroxyacid dehydrogenase catalytic" evidence="4">
    <location>
        <begin position="58"/>
        <end position="310"/>
    </location>
</feature>